<dbReference type="HOGENOM" id="CLU_039613_6_0_4"/>
<dbReference type="GO" id="GO:0003677">
    <property type="term" value="F:DNA binding"/>
    <property type="evidence" value="ECO:0007669"/>
    <property type="project" value="UniProtKB-KW"/>
</dbReference>
<evidence type="ECO:0000256" key="1">
    <source>
        <dbReference type="ARBA" id="ARBA00009437"/>
    </source>
</evidence>
<dbReference type="EMBL" id="BX640431">
    <property type="protein sequence ID" value="CAE38034.1"/>
    <property type="molecule type" value="Genomic_DNA"/>
</dbReference>
<dbReference type="PANTHER" id="PTHR30419">
    <property type="entry name" value="HTH-TYPE TRANSCRIPTIONAL REGULATOR YBHD"/>
    <property type="match status" value="1"/>
</dbReference>
<dbReference type="PRINTS" id="PR00039">
    <property type="entry name" value="HTHLYSR"/>
</dbReference>
<dbReference type="SUPFAM" id="SSF53850">
    <property type="entry name" value="Periplasmic binding protein-like II"/>
    <property type="match status" value="1"/>
</dbReference>
<dbReference type="Gene3D" id="3.40.190.10">
    <property type="entry name" value="Periplasmic binding protein-like II"/>
    <property type="match status" value="2"/>
</dbReference>
<accession>Q7W6Z8</accession>
<keyword evidence="3" id="KW-0238">DNA-binding</keyword>
<organism evidence="6 7">
    <name type="scientific">Bordetella parapertussis (strain 12822 / ATCC BAA-587 / NCTC 13253)</name>
    <dbReference type="NCBI Taxonomy" id="257311"/>
    <lineage>
        <taxon>Bacteria</taxon>
        <taxon>Pseudomonadati</taxon>
        <taxon>Pseudomonadota</taxon>
        <taxon>Betaproteobacteria</taxon>
        <taxon>Burkholderiales</taxon>
        <taxon>Alcaligenaceae</taxon>
        <taxon>Bordetella</taxon>
    </lineage>
</organism>
<keyword evidence="2" id="KW-0805">Transcription regulation</keyword>
<gene>
    <name evidence="6" type="ordered locus">BPP2741</name>
</gene>
<dbReference type="InterPro" id="IPR005119">
    <property type="entry name" value="LysR_subst-bd"/>
</dbReference>
<dbReference type="AlphaFoldDB" id="Q7W6Z8"/>
<evidence type="ECO:0000259" key="5">
    <source>
        <dbReference type="PROSITE" id="PS50931"/>
    </source>
</evidence>
<sequence>MITNTFHSPSAMVQRSRAALSHLKFRHIALIQYLLQEGTLRKAARRLSISQPAATAMLSDIENLLGVQLFTRSRQGVAPTAQTLALAPRLCILMNDFDELGAMLDRLDTGEHEVLRVGVVPQAFTVLLPRAIEGFRQAGGCHLHTVEGSAQDLLAQLLAGEQDCVLGRLPPDVAKLGRDIASLTFVNLYEDDVCVVCGPDHPAARLKKPGYARLAQCDWVLQRISSSVRQALTEAFLRQGLLLPHPVVETPTYTQALDIVAATRLLTAAPRHTAMAHARSGRVKVLDIALGVAPMQVCLILRKSAETHPQIVRFRSVFEAMPMRFPDA</sequence>
<dbReference type="InterPro" id="IPR050950">
    <property type="entry name" value="HTH-type_LysR_regulators"/>
</dbReference>
<comment type="similarity">
    <text evidence="1">Belongs to the LysR transcriptional regulatory family.</text>
</comment>
<dbReference type="InterPro" id="IPR036388">
    <property type="entry name" value="WH-like_DNA-bd_sf"/>
</dbReference>
<dbReference type="KEGG" id="bpa:BPP2741"/>
<evidence type="ECO:0000313" key="6">
    <source>
        <dbReference type="EMBL" id="CAE38034.1"/>
    </source>
</evidence>
<dbReference type="PROSITE" id="PS50931">
    <property type="entry name" value="HTH_LYSR"/>
    <property type="match status" value="1"/>
</dbReference>
<keyword evidence="4" id="KW-0804">Transcription</keyword>
<dbReference type="PANTHER" id="PTHR30419:SF8">
    <property type="entry name" value="NITROGEN ASSIMILATION TRANSCRIPTIONAL ACTIVATOR-RELATED"/>
    <property type="match status" value="1"/>
</dbReference>
<dbReference type="GO" id="GO:0003700">
    <property type="term" value="F:DNA-binding transcription factor activity"/>
    <property type="evidence" value="ECO:0007669"/>
    <property type="project" value="InterPro"/>
</dbReference>
<reference evidence="6 7" key="1">
    <citation type="journal article" date="2003" name="Nat. Genet.">
        <title>Comparative analysis of the genome sequences of Bordetella pertussis, Bordetella parapertussis and Bordetella bronchiseptica.</title>
        <authorList>
            <person name="Parkhill J."/>
            <person name="Sebaihia M."/>
            <person name="Preston A."/>
            <person name="Murphy L.D."/>
            <person name="Thomson N.R."/>
            <person name="Harris D.E."/>
            <person name="Holden M.T.G."/>
            <person name="Churcher C.M."/>
            <person name="Bentley S.D."/>
            <person name="Mungall K.L."/>
            <person name="Cerdeno-Tarraga A.-M."/>
            <person name="Temple L."/>
            <person name="James K.D."/>
            <person name="Harris B."/>
            <person name="Quail M.A."/>
            <person name="Achtman M."/>
            <person name="Atkin R."/>
            <person name="Baker S."/>
            <person name="Basham D."/>
            <person name="Bason N."/>
            <person name="Cherevach I."/>
            <person name="Chillingworth T."/>
            <person name="Collins M."/>
            <person name="Cronin A."/>
            <person name="Davis P."/>
            <person name="Doggett J."/>
            <person name="Feltwell T."/>
            <person name="Goble A."/>
            <person name="Hamlin N."/>
            <person name="Hauser H."/>
            <person name="Holroyd S."/>
            <person name="Jagels K."/>
            <person name="Leather S."/>
            <person name="Moule S."/>
            <person name="Norberczak H."/>
            <person name="O'Neil S."/>
            <person name="Ormond D."/>
            <person name="Price C."/>
            <person name="Rabbinowitsch E."/>
            <person name="Rutter S."/>
            <person name="Sanders M."/>
            <person name="Saunders D."/>
            <person name="Seeger K."/>
            <person name="Sharp S."/>
            <person name="Simmonds M."/>
            <person name="Skelton J."/>
            <person name="Squares R."/>
            <person name="Squares S."/>
            <person name="Stevens K."/>
            <person name="Unwin L."/>
            <person name="Whitehead S."/>
            <person name="Barrell B.G."/>
            <person name="Maskell D.J."/>
        </authorList>
    </citation>
    <scope>NUCLEOTIDE SEQUENCE [LARGE SCALE GENOMIC DNA]</scope>
    <source>
        <strain evidence="6 7">12822 / ATCC BAA-587 / NCTC 13253</strain>
    </source>
</reference>
<dbReference type="Proteomes" id="UP000001421">
    <property type="component" value="Chromosome"/>
</dbReference>
<dbReference type="SUPFAM" id="SSF46785">
    <property type="entry name" value="Winged helix' DNA-binding domain"/>
    <property type="match status" value="1"/>
</dbReference>
<dbReference type="Pfam" id="PF00126">
    <property type="entry name" value="HTH_1"/>
    <property type="match status" value="1"/>
</dbReference>
<dbReference type="GO" id="GO:0005829">
    <property type="term" value="C:cytosol"/>
    <property type="evidence" value="ECO:0007669"/>
    <property type="project" value="TreeGrafter"/>
</dbReference>
<dbReference type="Pfam" id="PF03466">
    <property type="entry name" value="LysR_substrate"/>
    <property type="match status" value="1"/>
</dbReference>
<evidence type="ECO:0000256" key="4">
    <source>
        <dbReference type="ARBA" id="ARBA00023163"/>
    </source>
</evidence>
<evidence type="ECO:0000313" key="7">
    <source>
        <dbReference type="Proteomes" id="UP000001421"/>
    </source>
</evidence>
<feature type="domain" description="HTH lysR-type" evidence="5">
    <location>
        <begin position="23"/>
        <end position="80"/>
    </location>
</feature>
<dbReference type="InterPro" id="IPR000847">
    <property type="entry name" value="LysR_HTH_N"/>
</dbReference>
<dbReference type="InterPro" id="IPR036390">
    <property type="entry name" value="WH_DNA-bd_sf"/>
</dbReference>
<evidence type="ECO:0000256" key="2">
    <source>
        <dbReference type="ARBA" id="ARBA00023015"/>
    </source>
</evidence>
<evidence type="ECO:0000256" key="3">
    <source>
        <dbReference type="ARBA" id="ARBA00023125"/>
    </source>
</evidence>
<name>Q7W6Z8_BORPA</name>
<dbReference type="Gene3D" id="1.10.10.10">
    <property type="entry name" value="Winged helix-like DNA-binding domain superfamily/Winged helix DNA-binding domain"/>
    <property type="match status" value="1"/>
</dbReference>
<protein>
    <submittedName>
        <fullName evidence="6">Probable LysR-family transcriptional regulator</fullName>
    </submittedName>
</protein>
<proteinExistence type="inferred from homology"/>